<evidence type="ECO:0000256" key="4">
    <source>
        <dbReference type="ARBA" id="ARBA00023004"/>
    </source>
</evidence>
<feature type="compositionally biased region" description="Acidic residues" evidence="8">
    <location>
        <begin position="345"/>
        <end position="372"/>
    </location>
</feature>
<feature type="compositionally biased region" description="Basic and acidic residues" evidence="8">
    <location>
        <begin position="215"/>
        <end position="225"/>
    </location>
</feature>
<evidence type="ECO:0000256" key="2">
    <source>
        <dbReference type="ARBA" id="ARBA00022723"/>
    </source>
</evidence>
<reference evidence="9 10" key="1">
    <citation type="submission" date="2024-06" db="EMBL/GenBank/DDBJ databases">
        <title>Complete genome of Phlyctema vagabunda strain 19-DSS-EL-015.</title>
        <authorList>
            <person name="Fiorenzani C."/>
        </authorList>
    </citation>
    <scope>NUCLEOTIDE SEQUENCE [LARGE SCALE GENOMIC DNA]</scope>
    <source>
        <strain evidence="9 10">19-DSS-EL-015</strain>
    </source>
</reference>
<dbReference type="InterPro" id="IPR052571">
    <property type="entry name" value="Mt_RNA_Methyltransferase"/>
</dbReference>
<dbReference type="PANTHER" id="PTHR13184:SF5">
    <property type="entry name" value="METHYLTRANSFERASE-LIKE PROTEIN 17, MITOCHONDRIAL"/>
    <property type="match status" value="1"/>
</dbReference>
<keyword evidence="5" id="KW-0411">Iron-sulfur</keyword>
<feature type="region of interest" description="Disordered" evidence="8">
    <location>
        <begin position="212"/>
        <end position="253"/>
    </location>
</feature>
<keyword evidence="3" id="KW-0809">Transit peptide</keyword>
<feature type="region of interest" description="Disordered" evidence="8">
    <location>
        <begin position="81"/>
        <end position="102"/>
    </location>
</feature>
<evidence type="ECO:0000313" key="9">
    <source>
        <dbReference type="EMBL" id="KAL3419987.1"/>
    </source>
</evidence>
<evidence type="ECO:0000256" key="6">
    <source>
        <dbReference type="ARBA" id="ARBA00023128"/>
    </source>
</evidence>
<organism evidence="9 10">
    <name type="scientific">Phlyctema vagabunda</name>
    <dbReference type="NCBI Taxonomy" id="108571"/>
    <lineage>
        <taxon>Eukaryota</taxon>
        <taxon>Fungi</taxon>
        <taxon>Dikarya</taxon>
        <taxon>Ascomycota</taxon>
        <taxon>Pezizomycotina</taxon>
        <taxon>Leotiomycetes</taxon>
        <taxon>Helotiales</taxon>
        <taxon>Dermateaceae</taxon>
        <taxon>Phlyctema</taxon>
    </lineage>
</organism>
<evidence type="ECO:0000256" key="3">
    <source>
        <dbReference type="ARBA" id="ARBA00022946"/>
    </source>
</evidence>
<proteinExistence type="predicted"/>
<feature type="region of interest" description="Disordered" evidence="8">
    <location>
        <begin position="290"/>
        <end position="314"/>
    </location>
</feature>
<feature type="region of interest" description="Disordered" evidence="8">
    <location>
        <begin position="336"/>
        <end position="398"/>
    </location>
</feature>
<evidence type="ECO:0000256" key="7">
    <source>
        <dbReference type="ARBA" id="ARBA00045681"/>
    </source>
</evidence>
<feature type="region of interest" description="Disordered" evidence="8">
    <location>
        <begin position="882"/>
        <end position="957"/>
    </location>
</feature>
<name>A0ABR4P9J5_9HELO</name>
<dbReference type="Pfam" id="PF09243">
    <property type="entry name" value="Rsm22"/>
    <property type="match status" value="1"/>
</dbReference>
<protein>
    <submittedName>
        <fullName evidence="9">Uncharacterized protein</fullName>
    </submittedName>
</protein>
<comment type="function">
    <text evidence="7">Mitochondrial ribosome (mitoribosome) assembly factor. Binds at the interface of the head and body domains of the mitochondrial small ribosomal subunit (mt-SSU), occluding the mRNA channel and preventing compaction of the head domain towards the body. Probable inactive methyltransferase: retains the characteristic folding and ability to bind S-adenosyl-L-methionine, but it probably lost its methyltransferase activity.</text>
</comment>
<keyword evidence="4" id="KW-0408">Iron</keyword>
<evidence type="ECO:0000256" key="1">
    <source>
        <dbReference type="ARBA" id="ARBA00004173"/>
    </source>
</evidence>
<accession>A0ABR4P9J5</accession>
<evidence type="ECO:0000313" key="10">
    <source>
        <dbReference type="Proteomes" id="UP001629113"/>
    </source>
</evidence>
<gene>
    <name evidence="9" type="ORF">PVAG01_08486</name>
</gene>
<keyword evidence="10" id="KW-1185">Reference proteome</keyword>
<keyword evidence="6" id="KW-0496">Mitochondrion</keyword>
<keyword evidence="2" id="KW-0479">Metal-binding</keyword>
<evidence type="ECO:0000256" key="8">
    <source>
        <dbReference type="SAM" id="MobiDB-lite"/>
    </source>
</evidence>
<feature type="compositionally biased region" description="Acidic residues" evidence="8">
    <location>
        <begin position="291"/>
        <end position="309"/>
    </location>
</feature>
<dbReference type="Proteomes" id="UP001629113">
    <property type="component" value="Unassembled WGS sequence"/>
</dbReference>
<comment type="subcellular location">
    <subcellularLocation>
        <location evidence="1">Mitochondrion</location>
    </subcellularLocation>
</comment>
<sequence>MAKYMTSDPQLGVHNQPTEQSTMLNARNIPKACQSCRLHLQSLFEHGFATSASTNLVRSRQSTSARLRSRTAATARFSSLRSFSTSATRREEVPQESSTTDPTELEAIVRRARRTFGQTLPKDYLSAEEYVLYERLYGPPVRETQPEDLELHDLEWEDGAAESQGQGQGKARNVLLRSNADGDFEEVELDSELGFQSSADVSDADLAALGNQAWGDKDLENGSREEDWEDEVASDHEAAQDAEGDFSGLEIPPELGLENFDNLTDEEIIEAFTKYPELAQRVLAHAKDAEAAEAEAEAEEFDEGEEMEQQSEPQTVNVTVADQREYDAIQRLRKDLETSMARPTEEEEDIDEEYEEEEEEEYMEEEEEEAENLEPYISSDEVRTHPNTMAGRSGTTPSTIYLPKDEFVTPFSEMLDRTNNKHLTAAAEKAFGGPGLPHSTATPSIKKDIHQKHIGLEAGQHRMSEIEADAYISSVSPAIYATVVGTLVEVRKRLGSEWLRNLLTQSAEAGPRVLDAGAAGVGAMAWREMLKAEWEVMKDDGIVSGKIPPPGKTTVLVGADTLRHRMSKLLDNTTFLPRLPDYVHASNSEAHLDGAPAQEHKVYDIIIAPHTLFPLKEDFRRKHMIRNLWSMLDPKGGVLILIEKGVPRGFEAIAGARQMLLDNHISSPESPTIANETQSTEDIGPFTEKEEGMIIAPCTNHTKCPMYLVPGMTSGRKDFCHFQQRYVRPKYLQQIIGASSRNHEDVKYSYVALRRGKDSRKGPEPFVQGDAATLRSFAGYEGRTEAAEAVEERIPVTETTESIEESEVNAKFQQLAVPRVLSSALKRTGHVSMDVCTPSGKLERWTVPKSFSKQAYRDARKVNWGDLWALGAKTRVAREPRLGKGKPVGKTGLKGIRDGKMGKGGKKVRKNNIEILMGAEGMVGMKQKKKKYSRDPDKRTKGGRTRKLDTPVGENDL</sequence>
<evidence type="ECO:0000256" key="5">
    <source>
        <dbReference type="ARBA" id="ARBA00023014"/>
    </source>
</evidence>
<dbReference type="InterPro" id="IPR015324">
    <property type="entry name" value="Ribosomal_Rsm22-like"/>
</dbReference>
<dbReference type="EMBL" id="JBFCZG010000007">
    <property type="protein sequence ID" value="KAL3419987.1"/>
    <property type="molecule type" value="Genomic_DNA"/>
</dbReference>
<dbReference type="PANTHER" id="PTHR13184">
    <property type="entry name" value="37S RIBOSOMAL PROTEIN S22"/>
    <property type="match status" value="1"/>
</dbReference>
<comment type="caution">
    <text evidence="9">The sequence shown here is derived from an EMBL/GenBank/DDBJ whole genome shotgun (WGS) entry which is preliminary data.</text>
</comment>